<protein>
    <submittedName>
        <fullName evidence="2">Uncharacterized protein</fullName>
    </submittedName>
</protein>
<dbReference type="EMBL" id="AMZH03013986">
    <property type="protein sequence ID" value="RRT48396.1"/>
    <property type="molecule type" value="Genomic_DNA"/>
</dbReference>
<sequence>MTKVGLTVREPARATGEEDQVSGVGERVAESEDGGVTATAVSSREEQLVEEETKGDEGRHLRTVLGSPEVVERARHPWLAAPVEKAHVPWVEVPAAAADGVTAEAVLVPPVPDRCNVAGEHQQEGR</sequence>
<name>A0A426Y9M0_ENSVE</name>
<dbReference type="AlphaFoldDB" id="A0A426Y9M0"/>
<comment type="caution">
    <text evidence="2">The sequence shown here is derived from an EMBL/GenBank/DDBJ whole genome shotgun (WGS) entry which is preliminary data.</text>
</comment>
<organism evidence="2 3">
    <name type="scientific">Ensete ventricosum</name>
    <name type="common">Abyssinian banana</name>
    <name type="synonym">Musa ensete</name>
    <dbReference type="NCBI Taxonomy" id="4639"/>
    <lineage>
        <taxon>Eukaryota</taxon>
        <taxon>Viridiplantae</taxon>
        <taxon>Streptophyta</taxon>
        <taxon>Embryophyta</taxon>
        <taxon>Tracheophyta</taxon>
        <taxon>Spermatophyta</taxon>
        <taxon>Magnoliopsida</taxon>
        <taxon>Liliopsida</taxon>
        <taxon>Zingiberales</taxon>
        <taxon>Musaceae</taxon>
        <taxon>Ensete</taxon>
    </lineage>
</organism>
<proteinExistence type="predicted"/>
<reference evidence="2 3" key="1">
    <citation type="journal article" date="2014" name="Agronomy (Basel)">
        <title>A Draft Genome Sequence for Ensete ventricosum, the Drought-Tolerant Tree Against Hunger.</title>
        <authorList>
            <person name="Harrison J."/>
            <person name="Moore K.A."/>
            <person name="Paszkiewicz K."/>
            <person name="Jones T."/>
            <person name="Grant M."/>
            <person name="Ambacheew D."/>
            <person name="Muzemil S."/>
            <person name="Studholme D.J."/>
        </authorList>
    </citation>
    <scope>NUCLEOTIDE SEQUENCE [LARGE SCALE GENOMIC DNA]</scope>
</reference>
<evidence type="ECO:0000313" key="2">
    <source>
        <dbReference type="EMBL" id="RRT48396.1"/>
    </source>
</evidence>
<evidence type="ECO:0000313" key="3">
    <source>
        <dbReference type="Proteomes" id="UP000287651"/>
    </source>
</evidence>
<dbReference type="Proteomes" id="UP000287651">
    <property type="component" value="Unassembled WGS sequence"/>
</dbReference>
<feature type="region of interest" description="Disordered" evidence="1">
    <location>
        <begin position="1"/>
        <end position="63"/>
    </location>
</feature>
<gene>
    <name evidence="2" type="ORF">B296_00006842</name>
</gene>
<evidence type="ECO:0000256" key="1">
    <source>
        <dbReference type="SAM" id="MobiDB-lite"/>
    </source>
</evidence>
<accession>A0A426Y9M0</accession>
<feature type="compositionally biased region" description="Basic and acidic residues" evidence="1">
    <location>
        <begin position="43"/>
        <end position="60"/>
    </location>
</feature>